<dbReference type="Pfam" id="PF00745">
    <property type="entry name" value="GlutR_dimer"/>
    <property type="match status" value="1"/>
</dbReference>
<keyword evidence="5 9" id="KW-0560">Oxidoreductase</keyword>
<evidence type="ECO:0000256" key="6">
    <source>
        <dbReference type="ARBA" id="ARBA00023244"/>
    </source>
</evidence>
<sequence length="420" mass="45443">MQLTVIGLNHQTAPLGIREKLAFAAEKLPDAVNSLLDSGAAGEAVILSTCNRTELYCVGEPAAVTEWLAAYQSLPAAEIRPYLYTYGCTDTVRHAFRVACGLDSMVLGEPQILGQIKDAVNAAQEQNTVGTWLNALFQKTFSVAKEIRSGTAVGEHSVSMAAAAVKMAAQIFPSVGKLNVLFVGAGEMIELVATYFAAENPRLMTVANRTLARAEELCGKLGINAESCLLSDIPEILHQYDVVISSTASPLPVIGKGMAERALKQRGQMPVFMLDLAVPRDIEAEIAELDDVYLYTVDDMAGVVQSGREARQKAAAEAEVMVEQKVAEFLEWQKSRENVPLIRALRDEGERARRHVLENAMKQLAKGASPEEVLERLSVQLTNKLLHSPTHTLSKAGGSDSGLVEAVAQIYHLSHPLQKP</sequence>
<evidence type="ECO:0000256" key="9">
    <source>
        <dbReference type="HAMAP-Rule" id="MF_00087"/>
    </source>
</evidence>
<evidence type="ECO:0000256" key="3">
    <source>
        <dbReference type="ARBA" id="ARBA00012970"/>
    </source>
</evidence>
<dbReference type="CDD" id="cd05213">
    <property type="entry name" value="NAD_bind_Glutamyl_tRNA_reduct"/>
    <property type="match status" value="1"/>
</dbReference>
<dbReference type="PANTHER" id="PTHR43013:SF1">
    <property type="entry name" value="GLUTAMYL-TRNA REDUCTASE"/>
    <property type="match status" value="1"/>
</dbReference>
<dbReference type="SUPFAM" id="SSF69075">
    <property type="entry name" value="Glutamyl tRNA-reductase dimerization domain"/>
    <property type="match status" value="1"/>
</dbReference>
<dbReference type="STRING" id="267212.GCA_001063965_01466"/>
<evidence type="ECO:0000256" key="1">
    <source>
        <dbReference type="ARBA" id="ARBA00005059"/>
    </source>
</evidence>
<dbReference type="FunFam" id="3.30.460.30:FF:000001">
    <property type="entry name" value="Glutamyl-tRNA reductase"/>
    <property type="match status" value="1"/>
</dbReference>
<evidence type="ECO:0000259" key="15">
    <source>
        <dbReference type="Pfam" id="PF00745"/>
    </source>
</evidence>
<dbReference type="InterPro" id="IPR036291">
    <property type="entry name" value="NAD(P)-bd_dom_sf"/>
</dbReference>
<dbReference type="NCBIfam" id="TIGR01035">
    <property type="entry name" value="hemA"/>
    <property type="match status" value="1"/>
</dbReference>
<dbReference type="HAMAP" id="MF_00087">
    <property type="entry name" value="Glu_tRNA_reductase"/>
    <property type="match status" value="1"/>
</dbReference>
<name>F2BEF9_9NEIS</name>
<dbReference type="GO" id="GO:0050661">
    <property type="term" value="F:NADP binding"/>
    <property type="evidence" value="ECO:0007669"/>
    <property type="project" value="InterPro"/>
</dbReference>
<dbReference type="SUPFAM" id="SSF51735">
    <property type="entry name" value="NAD(P)-binding Rossmann-fold domains"/>
    <property type="match status" value="1"/>
</dbReference>
<organism evidence="18 19">
    <name type="scientific">Neisseria bacilliformis ATCC BAA-1200</name>
    <dbReference type="NCBI Taxonomy" id="888742"/>
    <lineage>
        <taxon>Bacteria</taxon>
        <taxon>Pseudomonadati</taxon>
        <taxon>Pseudomonadota</taxon>
        <taxon>Betaproteobacteria</taxon>
        <taxon>Neisseriales</taxon>
        <taxon>Neisseriaceae</taxon>
        <taxon>Neisseria</taxon>
    </lineage>
</organism>
<comment type="catalytic activity">
    <reaction evidence="7 9 14">
        <text>(S)-4-amino-5-oxopentanoate + tRNA(Glu) + NADP(+) = L-glutamyl-tRNA(Glu) + NADPH + H(+)</text>
        <dbReference type="Rhea" id="RHEA:12344"/>
        <dbReference type="Rhea" id="RHEA-COMP:9663"/>
        <dbReference type="Rhea" id="RHEA-COMP:9680"/>
        <dbReference type="ChEBI" id="CHEBI:15378"/>
        <dbReference type="ChEBI" id="CHEBI:57501"/>
        <dbReference type="ChEBI" id="CHEBI:57783"/>
        <dbReference type="ChEBI" id="CHEBI:58349"/>
        <dbReference type="ChEBI" id="CHEBI:78442"/>
        <dbReference type="ChEBI" id="CHEBI:78520"/>
        <dbReference type="EC" id="1.2.1.70"/>
    </reaction>
</comment>
<evidence type="ECO:0000256" key="8">
    <source>
        <dbReference type="ARBA" id="ARBA00068659"/>
    </source>
</evidence>
<dbReference type="HOGENOM" id="CLU_035113_2_2_4"/>
<dbReference type="InterPro" id="IPR018214">
    <property type="entry name" value="GluRdtase_CS"/>
</dbReference>
<evidence type="ECO:0000256" key="10">
    <source>
        <dbReference type="PIRSR" id="PIRSR000445-1"/>
    </source>
</evidence>
<comment type="subunit">
    <text evidence="9">Homodimer.</text>
</comment>
<evidence type="ECO:0000256" key="7">
    <source>
        <dbReference type="ARBA" id="ARBA00047464"/>
    </source>
</evidence>
<feature type="binding site" evidence="9 11">
    <location>
        <begin position="109"/>
        <end position="111"/>
    </location>
    <ligand>
        <name>substrate</name>
    </ligand>
</feature>
<dbReference type="FunFam" id="3.40.50.720:FF:000031">
    <property type="entry name" value="Glutamyl-tRNA reductase"/>
    <property type="match status" value="1"/>
</dbReference>
<dbReference type="InterPro" id="IPR036343">
    <property type="entry name" value="GluRdtase_N_sf"/>
</dbReference>
<dbReference type="PROSITE" id="PS00747">
    <property type="entry name" value="GLUTR"/>
    <property type="match status" value="1"/>
</dbReference>
<dbReference type="InterPro" id="IPR006151">
    <property type="entry name" value="Shikm_DH/Glu-tRNA_Rdtase"/>
</dbReference>
<evidence type="ECO:0000313" key="19">
    <source>
        <dbReference type="Proteomes" id="UP000004105"/>
    </source>
</evidence>
<dbReference type="InterPro" id="IPR015895">
    <property type="entry name" value="4pyrrol_synth_GluRdtase_N"/>
</dbReference>
<evidence type="ECO:0000256" key="5">
    <source>
        <dbReference type="ARBA" id="ARBA00023002"/>
    </source>
</evidence>
<comment type="pathway">
    <text evidence="1 9 14">Porphyrin-containing compound metabolism; protoporphyrin-IX biosynthesis; 5-aminolevulinate from L-glutamyl-tRNA(Glu): step 1/2.</text>
</comment>
<dbReference type="InterPro" id="IPR015896">
    <property type="entry name" value="4pyrrol_synth_GluRdtase_dimer"/>
</dbReference>
<dbReference type="Pfam" id="PF05201">
    <property type="entry name" value="GlutR_N"/>
    <property type="match status" value="1"/>
</dbReference>
<dbReference type="Pfam" id="PF01488">
    <property type="entry name" value="Shikimate_DH"/>
    <property type="match status" value="1"/>
</dbReference>
<dbReference type="EC" id="1.2.1.70" evidence="3 9"/>
<evidence type="ECO:0000256" key="13">
    <source>
        <dbReference type="PIRSR" id="PIRSR000445-4"/>
    </source>
</evidence>
<feature type="binding site" evidence="9 11">
    <location>
        <position position="104"/>
    </location>
    <ligand>
        <name>substrate</name>
    </ligand>
</feature>
<feature type="active site" description="Nucleophile" evidence="9 10">
    <location>
        <position position="50"/>
    </location>
</feature>
<feature type="binding site" evidence="9 11">
    <location>
        <begin position="49"/>
        <end position="52"/>
    </location>
    <ligand>
        <name>substrate</name>
    </ligand>
</feature>
<feature type="domain" description="Quinate/shikimate 5-dehydrogenase/glutamyl-tRNA reductase" evidence="16">
    <location>
        <begin position="167"/>
        <end position="302"/>
    </location>
</feature>
<evidence type="ECO:0000256" key="11">
    <source>
        <dbReference type="PIRSR" id="PIRSR000445-2"/>
    </source>
</evidence>
<accession>F2BEF9</accession>
<protein>
    <recommendedName>
        <fullName evidence="8 9">Glutamyl-tRNA reductase</fullName>
        <shortName evidence="9">GluTR</shortName>
        <ecNumber evidence="3 9">1.2.1.70</ecNumber>
    </recommendedName>
</protein>
<dbReference type="InterPro" id="IPR036453">
    <property type="entry name" value="GluRdtase_dimer_dom_sf"/>
</dbReference>
<keyword evidence="6 9" id="KW-0627">Porphyrin biosynthesis</keyword>
<reference evidence="18 19" key="1">
    <citation type="submission" date="2011-02" db="EMBL/GenBank/DDBJ databases">
        <authorList>
            <person name="Muzny D."/>
            <person name="Qin X."/>
            <person name="Deng J."/>
            <person name="Jiang H."/>
            <person name="Liu Y."/>
            <person name="Qu J."/>
            <person name="Song X.-Z."/>
            <person name="Zhang L."/>
            <person name="Thornton R."/>
            <person name="Coyle M."/>
            <person name="Francisco L."/>
            <person name="Jackson L."/>
            <person name="Javaid M."/>
            <person name="Korchina V."/>
            <person name="Kovar C."/>
            <person name="Mata R."/>
            <person name="Mathew T."/>
            <person name="Ngo R."/>
            <person name="Nguyen L."/>
            <person name="Nguyen N."/>
            <person name="Okwuonu G."/>
            <person name="Ongeri F."/>
            <person name="Pham C."/>
            <person name="Simmons D."/>
            <person name="Wilczek-Boney K."/>
            <person name="Hale W."/>
            <person name="Jakkamsetti A."/>
            <person name="Pham P."/>
            <person name="Ruth R."/>
            <person name="San Lucas F."/>
            <person name="Warren J."/>
            <person name="Zhang J."/>
            <person name="Zhao Z."/>
            <person name="Zhou C."/>
            <person name="Zhu D."/>
            <person name="Lee S."/>
            <person name="Bess C."/>
            <person name="Blankenburg K."/>
            <person name="Forbes L."/>
            <person name="Fu Q."/>
            <person name="Gubbala S."/>
            <person name="Hirani K."/>
            <person name="Jayaseelan J.C."/>
            <person name="Lara F."/>
            <person name="Munidasa M."/>
            <person name="Palculict T."/>
            <person name="Patil S."/>
            <person name="Pu L.-L."/>
            <person name="Saada N."/>
            <person name="Tang L."/>
            <person name="Weissenberger G."/>
            <person name="Zhu Y."/>
            <person name="Hemphill L."/>
            <person name="Shang Y."/>
            <person name="Youmans B."/>
            <person name="Ayvaz T."/>
            <person name="Ross M."/>
            <person name="Santibanez J."/>
            <person name="Aqrawi P."/>
            <person name="Gross S."/>
            <person name="Joshi V."/>
            <person name="Fowler G."/>
            <person name="Nazareth L."/>
            <person name="Reid J."/>
            <person name="Worley K."/>
            <person name="Petrosino J."/>
            <person name="Highlander S."/>
            <person name="Gibbs R."/>
        </authorList>
    </citation>
    <scope>NUCLEOTIDE SEQUENCE [LARGE SCALE GENOMIC DNA]</scope>
    <source>
        <strain evidence="18 19">ATCC BAA-1200</strain>
    </source>
</reference>
<proteinExistence type="inferred from homology"/>
<evidence type="ECO:0000256" key="12">
    <source>
        <dbReference type="PIRSR" id="PIRSR000445-3"/>
    </source>
</evidence>
<dbReference type="PANTHER" id="PTHR43013">
    <property type="entry name" value="GLUTAMYL-TRNA REDUCTASE"/>
    <property type="match status" value="1"/>
</dbReference>
<comment type="caution">
    <text evidence="18">The sequence shown here is derived from an EMBL/GenBank/DDBJ whole genome shotgun (WGS) entry which is preliminary data.</text>
</comment>
<comment type="function">
    <text evidence="9">Catalyzes the NADPH-dependent reduction of glutamyl-tRNA(Glu) to glutamate 1-semialdehyde (GSA).</text>
</comment>
<dbReference type="InterPro" id="IPR000343">
    <property type="entry name" value="4pyrrol_synth_GluRdtase"/>
</dbReference>
<dbReference type="UniPathway" id="UPA00251">
    <property type="reaction ID" value="UER00316"/>
</dbReference>
<feature type="domain" description="Glutamyl-tRNA reductase N-terminal" evidence="17">
    <location>
        <begin position="6"/>
        <end position="151"/>
    </location>
</feature>
<dbReference type="PIRSF" id="PIRSF000445">
    <property type="entry name" value="4pyrrol_synth_GluRdtase"/>
    <property type="match status" value="1"/>
</dbReference>
<dbReference type="EMBL" id="AFAY01000044">
    <property type="protein sequence ID" value="EGF10240.1"/>
    <property type="molecule type" value="Genomic_DNA"/>
</dbReference>
<dbReference type="GO" id="GO:0008883">
    <property type="term" value="F:glutamyl-tRNA reductase activity"/>
    <property type="evidence" value="ECO:0007669"/>
    <property type="project" value="UniProtKB-UniRule"/>
</dbReference>
<feature type="binding site" evidence="9 11">
    <location>
        <position position="115"/>
    </location>
    <ligand>
        <name>substrate</name>
    </ligand>
</feature>
<evidence type="ECO:0000256" key="14">
    <source>
        <dbReference type="RuleBase" id="RU000584"/>
    </source>
</evidence>
<feature type="binding site" evidence="9 12">
    <location>
        <begin position="184"/>
        <end position="189"/>
    </location>
    <ligand>
        <name>NADP(+)</name>
        <dbReference type="ChEBI" id="CHEBI:58349"/>
    </ligand>
</feature>
<feature type="domain" description="Tetrapyrrole biosynthesis glutamyl-tRNA reductase dimerisation" evidence="15">
    <location>
        <begin position="317"/>
        <end position="413"/>
    </location>
</feature>
<evidence type="ECO:0000259" key="16">
    <source>
        <dbReference type="Pfam" id="PF01488"/>
    </source>
</evidence>
<gene>
    <name evidence="9 18" type="primary">hemA</name>
    <name evidence="18" type="ORF">HMPREF9123_2115</name>
</gene>
<dbReference type="RefSeq" id="WP_007343121.1">
    <property type="nucleotide sequence ID" value="NZ_GL878494.1"/>
</dbReference>
<comment type="domain">
    <text evidence="9">Possesses an unusual extended V-shaped dimeric structure with each monomer consisting of three distinct domains arranged along a curved 'spinal' alpha-helix. The N-terminal catalytic domain specifically recognizes the glutamate moiety of the substrate. The second domain is the NADPH-binding domain, and the third C-terminal domain is responsible for dimerization.</text>
</comment>
<comment type="miscellaneous">
    <text evidence="9">During catalysis, the active site Cys acts as a nucleophile attacking the alpha-carbonyl group of tRNA-bound glutamate with the formation of a thioester intermediate between enzyme and glutamate, and the concomitant release of tRNA(Glu). The thioester intermediate is finally reduced by direct hydride transfer from NADPH, to form the product GSA.</text>
</comment>
<keyword evidence="19" id="KW-1185">Reference proteome</keyword>
<dbReference type="SUPFAM" id="SSF69742">
    <property type="entry name" value="Glutamyl tRNA-reductase catalytic, N-terminal domain"/>
    <property type="match status" value="1"/>
</dbReference>
<evidence type="ECO:0000256" key="4">
    <source>
        <dbReference type="ARBA" id="ARBA00022857"/>
    </source>
</evidence>
<keyword evidence="4 9" id="KW-0521">NADP</keyword>
<evidence type="ECO:0000256" key="2">
    <source>
        <dbReference type="ARBA" id="ARBA00005916"/>
    </source>
</evidence>
<dbReference type="Gene3D" id="3.30.460.30">
    <property type="entry name" value="Glutamyl-tRNA reductase, N-terminal domain"/>
    <property type="match status" value="1"/>
</dbReference>
<evidence type="ECO:0000259" key="17">
    <source>
        <dbReference type="Pfam" id="PF05201"/>
    </source>
</evidence>
<dbReference type="Gene3D" id="3.40.50.720">
    <property type="entry name" value="NAD(P)-binding Rossmann-like Domain"/>
    <property type="match status" value="1"/>
</dbReference>
<dbReference type="AlphaFoldDB" id="F2BEF9"/>
<feature type="site" description="Important for activity" evidence="9 13">
    <location>
        <position position="94"/>
    </location>
</feature>
<evidence type="ECO:0000313" key="18">
    <source>
        <dbReference type="EMBL" id="EGF10240.1"/>
    </source>
</evidence>
<dbReference type="GO" id="GO:0019353">
    <property type="term" value="P:protoporphyrinogen IX biosynthetic process from glutamate"/>
    <property type="evidence" value="ECO:0007669"/>
    <property type="project" value="TreeGrafter"/>
</dbReference>
<dbReference type="OrthoDB" id="110209at2"/>
<dbReference type="Proteomes" id="UP000004105">
    <property type="component" value="Unassembled WGS sequence"/>
</dbReference>
<comment type="similarity">
    <text evidence="2 9 14">Belongs to the glutamyl-tRNA reductase family.</text>
</comment>